<evidence type="ECO:0000313" key="17">
    <source>
        <dbReference type="Proteomes" id="UP000298327"/>
    </source>
</evidence>
<gene>
    <name evidence="16" type="ORF">EVG20_g6073</name>
</gene>
<dbReference type="Gene3D" id="1.10.630.10">
    <property type="entry name" value="Cytochrome P450"/>
    <property type="match status" value="1"/>
</dbReference>
<evidence type="ECO:0000256" key="10">
    <source>
        <dbReference type="ARBA" id="ARBA00023004"/>
    </source>
</evidence>
<proteinExistence type="inferred from homology"/>
<dbReference type="STRING" id="205917.A0A4Y9YQL2"/>
<evidence type="ECO:0000256" key="13">
    <source>
        <dbReference type="PIRSR" id="PIRSR602401-1"/>
    </source>
</evidence>
<keyword evidence="7 13" id="KW-0479">Metal-binding</keyword>
<accession>A0A4Y9YQL2</accession>
<evidence type="ECO:0000256" key="14">
    <source>
        <dbReference type="RuleBase" id="RU000461"/>
    </source>
</evidence>
<dbReference type="InterPro" id="IPR002401">
    <property type="entry name" value="Cyt_P450_E_grp-I"/>
</dbReference>
<dbReference type="GO" id="GO:0005506">
    <property type="term" value="F:iron ion binding"/>
    <property type="evidence" value="ECO:0007669"/>
    <property type="project" value="InterPro"/>
</dbReference>
<dbReference type="InterPro" id="IPR017972">
    <property type="entry name" value="Cyt_P450_CS"/>
</dbReference>
<keyword evidence="10 13" id="KW-0408">Iron</keyword>
<dbReference type="InterPro" id="IPR050364">
    <property type="entry name" value="Cytochrome_P450_fung"/>
</dbReference>
<keyword evidence="11 14" id="KW-0503">Monooxygenase</keyword>
<name>A0A4Y9YQL2_9AGAM</name>
<organism evidence="16 17">
    <name type="scientific">Dentipellis fragilis</name>
    <dbReference type="NCBI Taxonomy" id="205917"/>
    <lineage>
        <taxon>Eukaryota</taxon>
        <taxon>Fungi</taxon>
        <taxon>Dikarya</taxon>
        <taxon>Basidiomycota</taxon>
        <taxon>Agaricomycotina</taxon>
        <taxon>Agaricomycetes</taxon>
        <taxon>Russulales</taxon>
        <taxon>Hericiaceae</taxon>
        <taxon>Dentipellis</taxon>
    </lineage>
</organism>
<protein>
    <recommendedName>
        <fullName evidence="18">Cytochrome P450</fullName>
    </recommendedName>
</protein>
<dbReference type="SUPFAM" id="SSF48264">
    <property type="entry name" value="Cytochrome P450"/>
    <property type="match status" value="1"/>
</dbReference>
<dbReference type="PANTHER" id="PTHR46300">
    <property type="entry name" value="P450, PUTATIVE (EUROFUNG)-RELATED-RELATED"/>
    <property type="match status" value="1"/>
</dbReference>
<comment type="pathway">
    <text evidence="3">Secondary metabolite biosynthesis.</text>
</comment>
<evidence type="ECO:0000256" key="9">
    <source>
        <dbReference type="ARBA" id="ARBA00023002"/>
    </source>
</evidence>
<keyword evidence="17" id="KW-1185">Reference proteome</keyword>
<comment type="caution">
    <text evidence="16">The sequence shown here is derived from an EMBL/GenBank/DDBJ whole genome shotgun (WGS) entry which is preliminary data.</text>
</comment>
<dbReference type="GO" id="GO:0020037">
    <property type="term" value="F:heme binding"/>
    <property type="evidence" value="ECO:0007669"/>
    <property type="project" value="InterPro"/>
</dbReference>
<dbReference type="GO" id="GO:0004497">
    <property type="term" value="F:monooxygenase activity"/>
    <property type="evidence" value="ECO:0007669"/>
    <property type="project" value="UniProtKB-KW"/>
</dbReference>
<dbReference type="PROSITE" id="PS00086">
    <property type="entry name" value="CYTOCHROME_P450"/>
    <property type="match status" value="1"/>
</dbReference>
<dbReference type="GO" id="GO:0016705">
    <property type="term" value="F:oxidoreductase activity, acting on paired donors, with incorporation or reduction of molecular oxygen"/>
    <property type="evidence" value="ECO:0007669"/>
    <property type="project" value="InterPro"/>
</dbReference>
<comment type="similarity">
    <text evidence="4 14">Belongs to the cytochrome P450 family.</text>
</comment>
<comment type="cofactor">
    <cofactor evidence="1 13">
        <name>heme</name>
        <dbReference type="ChEBI" id="CHEBI:30413"/>
    </cofactor>
</comment>
<sequence>MASTLIYGYYDVLVIVASFGLCAFIVHYIRSPYRKVPAGPRGIPILGNLFQLHVDMVPSFMKWQKTFGDICYINIAGQSMIIINSAKIAFDLLDRHLANYSERAHTIVGGEILCGGLFFAVNPHNSVTRRMRRATHEAMNNQASWKYYPVQAIEAILLTLSLLDQPEAYNHHLQHTHTCRPGGHLVEFFPWLLYIPQSFAKWKREAMCWFRHYTKVFENLVGDVAKRMDTGTSCPCFTASLIDNANAGVSNLSNREIAWAAGGLFAAGAETTASIMDWFLLMMIAFPEVQMHAQEELDAVVGHSRRTSVPLGLPHRSLEDNWYEGMFIPKGMICIPNIHYMNRDPRVFGPDVAEFKPERYLDATGAIRANSADDHYNFGFGHRICPGRYVASNTLFVNIAVLLWAAKISRGKGDVGPLDLEGYVNMGTVVHPTPFTCDIQPRFPEASHILSHEKELSSHDQSPEISELWENESYVQGVVRDASGLDAVQHLPSSVKVGLSVDSTQLSPYLSVSSQTTDTQLLVTAHASVLPYLMFTGQTPR</sequence>
<evidence type="ECO:0000256" key="3">
    <source>
        <dbReference type="ARBA" id="ARBA00005179"/>
    </source>
</evidence>
<evidence type="ECO:0008006" key="18">
    <source>
        <dbReference type="Google" id="ProtNLM"/>
    </source>
</evidence>
<dbReference type="PRINTS" id="PR00385">
    <property type="entry name" value="P450"/>
</dbReference>
<keyword evidence="12 15" id="KW-0472">Membrane</keyword>
<feature type="binding site" description="axial binding residue" evidence="13">
    <location>
        <position position="385"/>
    </location>
    <ligand>
        <name>heme</name>
        <dbReference type="ChEBI" id="CHEBI:30413"/>
    </ligand>
    <ligandPart>
        <name>Fe</name>
        <dbReference type="ChEBI" id="CHEBI:18248"/>
    </ligandPart>
</feature>
<dbReference type="Proteomes" id="UP000298327">
    <property type="component" value="Unassembled WGS sequence"/>
</dbReference>
<evidence type="ECO:0000256" key="2">
    <source>
        <dbReference type="ARBA" id="ARBA00004370"/>
    </source>
</evidence>
<evidence type="ECO:0000256" key="1">
    <source>
        <dbReference type="ARBA" id="ARBA00001971"/>
    </source>
</evidence>
<dbReference type="Pfam" id="PF00067">
    <property type="entry name" value="p450"/>
    <property type="match status" value="2"/>
</dbReference>
<dbReference type="InterPro" id="IPR001128">
    <property type="entry name" value="Cyt_P450"/>
</dbReference>
<feature type="transmembrane region" description="Helical" evidence="15">
    <location>
        <begin position="6"/>
        <end position="29"/>
    </location>
</feature>
<dbReference type="AlphaFoldDB" id="A0A4Y9YQL2"/>
<evidence type="ECO:0000313" key="16">
    <source>
        <dbReference type="EMBL" id="TFY64063.1"/>
    </source>
</evidence>
<keyword evidence="6 15" id="KW-0812">Transmembrane</keyword>
<evidence type="ECO:0000256" key="7">
    <source>
        <dbReference type="ARBA" id="ARBA00022723"/>
    </source>
</evidence>
<dbReference type="PRINTS" id="PR00463">
    <property type="entry name" value="EP450I"/>
</dbReference>
<keyword evidence="8 15" id="KW-1133">Transmembrane helix</keyword>
<evidence type="ECO:0000256" key="12">
    <source>
        <dbReference type="ARBA" id="ARBA00023136"/>
    </source>
</evidence>
<evidence type="ECO:0000256" key="15">
    <source>
        <dbReference type="SAM" id="Phobius"/>
    </source>
</evidence>
<dbReference type="GO" id="GO:0016020">
    <property type="term" value="C:membrane"/>
    <property type="evidence" value="ECO:0007669"/>
    <property type="project" value="UniProtKB-SubCell"/>
</dbReference>
<keyword evidence="9 14" id="KW-0560">Oxidoreductase</keyword>
<keyword evidence="5 13" id="KW-0349">Heme</keyword>
<evidence type="ECO:0000256" key="5">
    <source>
        <dbReference type="ARBA" id="ARBA00022617"/>
    </source>
</evidence>
<dbReference type="PANTHER" id="PTHR46300:SF2">
    <property type="entry name" value="CYTOCHROME P450 MONOOXYGENASE ALNH-RELATED"/>
    <property type="match status" value="1"/>
</dbReference>
<comment type="subcellular location">
    <subcellularLocation>
        <location evidence="2">Membrane</location>
    </subcellularLocation>
</comment>
<dbReference type="InterPro" id="IPR036396">
    <property type="entry name" value="Cyt_P450_sf"/>
</dbReference>
<reference evidence="16 17" key="1">
    <citation type="submission" date="2019-02" db="EMBL/GenBank/DDBJ databases">
        <title>Genome sequencing of the rare red list fungi Dentipellis fragilis.</title>
        <authorList>
            <person name="Buettner E."/>
            <person name="Kellner H."/>
        </authorList>
    </citation>
    <scope>NUCLEOTIDE SEQUENCE [LARGE SCALE GENOMIC DNA]</scope>
    <source>
        <strain evidence="16 17">DSM 105465</strain>
    </source>
</reference>
<evidence type="ECO:0000256" key="8">
    <source>
        <dbReference type="ARBA" id="ARBA00022989"/>
    </source>
</evidence>
<evidence type="ECO:0000256" key="4">
    <source>
        <dbReference type="ARBA" id="ARBA00010617"/>
    </source>
</evidence>
<evidence type="ECO:0000256" key="11">
    <source>
        <dbReference type="ARBA" id="ARBA00023033"/>
    </source>
</evidence>
<dbReference type="EMBL" id="SEOQ01000386">
    <property type="protein sequence ID" value="TFY64063.1"/>
    <property type="molecule type" value="Genomic_DNA"/>
</dbReference>
<evidence type="ECO:0000256" key="6">
    <source>
        <dbReference type="ARBA" id="ARBA00022692"/>
    </source>
</evidence>
<dbReference type="OrthoDB" id="2789670at2759"/>